<organism evidence="2 3">
    <name type="scientific">Protopolystoma xenopodis</name>
    <dbReference type="NCBI Taxonomy" id="117903"/>
    <lineage>
        <taxon>Eukaryota</taxon>
        <taxon>Metazoa</taxon>
        <taxon>Spiralia</taxon>
        <taxon>Lophotrochozoa</taxon>
        <taxon>Platyhelminthes</taxon>
        <taxon>Monogenea</taxon>
        <taxon>Polyopisthocotylea</taxon>
        <taxon>Polystomatidea</taxon>
        <taxon>Polystomatidae</taxon>
        <taxon>Protopolystoma</taxon>
    </lineage>
</organism>
<dbReference type="GO" id="GO:0034704">
    <property type="term" value="C:calcium channel complex"/>
    <property type="evidence" value="ECO:0007669"/>
    <property type="project" value="TreeGrafter"/>
</dbReference>
<protein>
    <recommendedName>
        <fullName evidence="1">RIH domain-containing protein</fullName>
    </recommendedName>
</protein>
<dbReference type="EMBL" id="CAAALY010257550">
    <property type="protein sequence ID" value="VEL38327.1"/>
    <property type="molecule type" value="Genomic_DNA"/>
</dbReference>
<dbReference type="GO" id="GO:0006941">
    <property type="term" value="P:striated muscle contraction"/>
    <property type="evidence" value="ECO:0007669"/>
    <property type="project" value="TreeGrafter"/>
</dbReference>
<dbReference type="Proteomes" id="UP000784294">
    <property type="component" value="Unassembled WGS sequence"/>
</dbReference>
<dbReference type="AlphaFoldDB" id="A0A3S5CPT7"/>
<dbReference type="GO" id="GO:0005219">
    <property type="term" value="F:ryanodine-sensitive calcium-release channel activity"/>
    <property type="evidence" value="ECO:0007669"/>
    <property type="project" value="TreeGrafter"/>
</dbReference>
<sequence length="177" mass="19282">MLRSLGLVRSLLGVQVGANEEILLKNCLWDIMNNRIFFQHPDLARCLAVHETVMQLMVHTLAKAAVDQPCGSATGGSGAVQSGTGLPGEPGQEGMLTGAGGLPALMEEATLYLIERLKDRVLILYLKEEDLACKPSDGFYLKRGRISRRPEHRVKAKRLEYNGNQASSSGSVHSVRL</sequence>
<reference evidence="2" key="1">
    <citation type="submission" date="2018-11" db="EMBL/GenBank/DDBJ databases">
        <authorList>
            <consortium name="Pathogen Informatics"/>
        </authorList>
    </citation>
    <scope>NUCLEOTIDE SEQUENCE</scope>
</reference>
<dbReference type="OrthoDB" id="8896583at2759"/>
<feature type="domain" description="RIH" evidence="1">
    <location>
        <begin position="6"/>
        <end position="66"/>
    </location>
</feature>
<proteinExistence type="predicted"/>
<dbReference type="GO" id="GO:0005790">
    <property type="term" value="C:smooth endoplasmic reticulum"/>
    <property type="evidence" value="ECO:0007669"/>
    <property type="project" value="TreeGrafter"/>
</dbReference>
<name>A0A3S5CPT7_9PLAT</name>
<dbReference type="InterPro" id="IPR000699">
    <property type="entry name" value="RIH_dom"/>
</dbReference>
<evidence type="ECO:0000313" key="3">
    <source>
        <dbReference type="Proteomes" id="UP000784294"/>
    </source>
</evidence>
<evidence type="ECO:0000259" key="1">
    <source>
        <dbReference type="Pfam" id="PF01365"/>
    </source>
</evidence>
<accession>A0A3S5CPT7</accession>
<dbReference type="PANTHER" id="PTHR46399:SF8">
    <property type="entry name" value="B30.2_SPRY DOMAIN-CONTAINING PROTEIN"/>
    <property type="match status" value="1"/>
</dbReference>
<dbReference type="GO" id="GO:0033017">
    <property type="term" value="C:sarcoplasmic reticulum membrane"/>
    <property type="evidence" value="ECO:0007669"/>
    <property type="project" value="TreeGrafter"/>
</dbReference>
<dbReference type="PANTHER" id="PTHR46399">
    <property type="entry name" value="B30.2/SPRY DOMAIN-CONTAINING PROTEIN"/>
    <property type="match status" value="1"/>
</dbReference>
<keyword evidence="3" id="KW-1185">Reference proteome</keyword>
<dbReference type="Pfam" id="PF01365">
    <property type="entry name" value="RYDR_ITPR"/>
    <property type="match status" value="1"/>
</dbReference>
<gene>
    <name evidence="2" type="ORF">PXEA_LOCUS31767</name>
</gene>
<dbReference type="GO" id="GO:0014808">
    <property type="term" value="P:release of sequestered calcium ion into cytosol by sarcoplasmic reticulum"/>
    <property type="evidence" value="ECO:0007669"/>
    <property type="project" value="TreeGrafter"/>
</dbReference>
<comment type="caution">
    <text evidence="2">The sequence shown here is derived from an EMBL/GenBank/DDBJ whole genome shotgun (WGS) entry which is preliminary data.</text>
</comment>
<dbReference type="InterPro" id="IPR015925">
    <property type="entry name" value="Ryanodine_IP3_receptor"/>
</dbReference>
<dbReference type="GO" id="GO:0030018">
    <property type="term" value="C:Z disc"/>
    <property type="evidence" value="ECO:0007669"/>
    <property type="project" value="TreeGrafter"/>
</dbReference>
<evidence type="ECO:0000313" key="2">
    <source>
        <dbReference type="EMBL" id="VEL38327.1"/>
    </source>
</evidence>
<dbReference type="GO" id="GO:0042383">
    <property type="term" value="C:sarcolemma"/>
    <property type="evidence" value="ECO:0007669"/>
    <property type="project" value="TreeGrafter"/>
</dbReference>